<gene>
    <name evidence="2" type="ORF">TNIN_231801</name>
</gene>
<keyword evidence="1" id="KW-0472">Membrane</keyword>
<sequence>MIKKGRSELETFLRTRILPVILASVLLGDDDKSHRIMIYSGVAAAAFLVLVTLSGGIGLYCFR</sequence>
<comment type="caution">
    <text evidence="2">The sequence shown here is derived from an EMBL/GenBank/DDBJ whole genome shotgun (WGS) entry which is preliminary data.</text>
</comment>
<feature type="non-terminal residue" evidence="2">
    <location>
        <position position="1"/>
    </location>
</feature>
<dbReference type="AlphaFoldDB" id="A0A8X7CU40"/>
<dbReference type="Proteomes" id="UP000886998">
    <property type="component" value="Unassembled WGS sequence"/>
</dbReference>
<protein>
    <submittedName>
        <fullName evidence="2">Uncharacterized protein</fullName>
    </submittedName>
</protein>
<accession>A0A8X7CU40</accession>
<keyword evidence="3" id="KW-1185">Reference proteome</keyword>
<dbReference type="EMBL" id="BMAV01022502">
    <property type="protein sequence ID" value="GFY77557.1"/>
    <property type="molecule type" value="Genomic_DNA"/>
</dbReference>
<feature type="transmembrane region" description="Helical" evidence="1">
    <location>
        <begin position="36"/>
        <end position="62"/>
    </location>
</feature>
<evidence type="ECO:0000256" key="1">
    <source>
        <dbReference type="SAM" id="Phobius"/>
    </source>
</evidence>
<evidence type="ECO:0000313" key="3">
    <source>
        <dbReference type="Proteomes" id="UP000886998"/>
    </source>
</evidence>
<proteinExistence type="predicted"/>
<keyword evidence="1" id="KW-0812">Transmembrane</keyword>
<organism evidence="2 3">
    <name type="scientific">Trichonephila inaurata madagascariensis</name>
    <dbReference type="NCBI Taxonomy" id="2747483"/>
    <lineage>
        <taxon>Eukaryota</taxon>
        <taxon>Metazoa</taxon>
        <taxon>Ecdysozoa</taxon>
        <taxon>Arthropoda</taxon>
        <taxon>Chelicerata</taxon>
        <taxon>Arachnida</taxon>
        <taxon>Araneae</taxon>
        <taxon>Araneomorphae</taxon>
        <taxon>Entelegynae</taxon>
        <taxon>Araneoidea</taxon>
        <taxon>Nephilidae</taxon>
        <taxon>Trichonephila</taxon>
        <taxon>Trichonephila inaurata</taxon>
    </lineage>
</organism>
<reference evidence="2" key="1">
    <citation type="submission" date="2020-08" db="EMBL/GenBank/DDBJ databases">
        <title>Multicomponent nature underlies the extraordinary mechanical properties of spider dragline silk.</title>
        <authorList>
            <person name="Kono N."/>
            <person name="Nakamura H."/>
            <person name="Mori M."/>
            <person name="Yoshida Y."/>
            <person name="Ohtoshi R."/>
            <person name="Malay A.D."/>
            <person name="Moran D.A.P."/>
            <person name="Tomita M."/>
            <person name="Numata K."/>
            <person name="Arakawa K."/>
        </authorList>
    </citation>
    <scope>NUCLEOTIDE SEQUENCE</scope>
</reference>
<evidence type="ECO:0000313" key="2">
    <source>
        <dbReference type="EMBL" id="GFY77557.1"/>
    </source>
</evidence>
<keyword evidence="1" id="KW-1133">Transmembrane helix</keyword>
<name>A0A8X7CU40_9ARAC</name>